<sequence length="147" mass="16795">MNVQTCIYCDSSNPFSKEHALPRSLGEFSGFPPLINRVCAKCNGDIGRLEEQFGRSGPEAFFREYLNIEGRDTHDKVNPFQRGSAGAKPIDFTALDPETGIEILWEFNPGEKTVREVRQIVFIDDKGKSYPLRIHKWMNNANQFVRK</sequence>
<organism evidence="1">
    <name type="scientific">marine sediment metagenome</name>
    <dbReference type="NCBI Taxonomy" id="412755"/>
    <lineage>
        <taxon>unclassified sequences</taxon>
        <taxon>metagenomes</taxon>
        <taxon>ecological metagenomes</taxon>
    </lineage>
</organism>
<evidence type="ECO:0000313" key="1">
    <source>
        <dbReference type="EMBL" id="GAH55516.1"/>
    </source>
</evidence>
<proteinExistence type="predicted"/>
<protein>
    <recommendedName>
        <fullName evidence="2">HNH endonuclease 5 domain-containing protein</fullName>
    </recommendedName>
</protein>
<name>X1GCC2_9ZZZZ</name>
<comment type="caution">
    <text evidence="1">The sequence shown here is derived from an EMBL/GenBank/DDBJ whole genome shotgun (WGS) entry which is preliminary data.</text>
</comment>
<dbReference type="AlphaFoldDB" id="X1GCC2"/>
<evidence type="ECO:0008006" key="2">
    <source>
        <dbReference type="Google" id="ProtNLM"/>
    </source>
</evidence>
<accession>X1GCC2</accession>
<gene>
    <name evidence="1" type="ORF">S03H2_34413</name>
</gene>
<dbReference type="EMBL" id="BARU01020997">
    <property type="protein sequence ID" value="GAH55516.1"/>
    <property type="molecule type" value="Genomic_DNA"/>
</dbReference>
<reference evidence="1" key="1">
    <citation type="journal article" date="2014" name="Front. Microbiol.">
        <title>High frequency of phylogenetically diverse reductive dehalogenase-homologous genes in deep subseafloor sedimentary metagenomes.</title>
        <authorList>
            <person name="Kawai M."/>
            <person name="Futagami T."/>
            <person name="Toyoda A."/>
            <person name="Takaki Y."/>
            <person name="Nishi S."/>
            <person name="Hori S."/>
            <person name="Arai W."/>
            <person name="Tsubouchi T."/>
            <person name="Morono Y."/>
            <person name="Uchiyama I."/>
            <person name="Ito T."/>
            <person name="Fujiyama A."/>
            <person name="Inagaki F."/>
            <person name="Takami H."/>
        </authorList>
    </citation>
    <scope>NUCLEOTIDE SEQUENCE</scope>
    <source>
        <strain evidence="1">Expedition CK06-06</strain>
    </source>
</reference>